<dbReference type="Gene3D" id="3.80.10.10">
    <property type="entry name" value="Ribonuclease Inhibitor"/>
    <property type="match status" value="1"/>
</dbReference>
<evidence type="ECO:0000313" key="3">
    <source>
        <dbReference type="Proteomes" id="UP000265618"/>
    </source>
</evidence>
<organism evidence="2 3">
    <name type="scientific">Kipferlia bialata</name>
    <dbReference type="NCBI Taxonomy" id="797122"/>
    <lineage>
        <taxon>Eukaryota</taxon>
        <taxon>Metamonada</taxon>
        <taxon>Carpediemonas-like organisms</taxon>
        <taxon>Kipferlia</taxon>
    </lineage>
</organism>
<feature type="non-terminal residue" evidence="2">
    <location>
        <position position="1"/>
    </location>
</feature>
<proteinExistence type="predicted"/>
<comment type="caution">
    <text evidence="2">The sequence shown here is derived from an EMBL/GenBank/DDBJ whole genome shotgun (WGS) entry which is preliminary data.</text>
</comment>
<feature type="transmembrane region" description="Helical" evidence="1">
    <location>
        <begin position="31"/>
        <end position="53"/>
    </location>
</feature>
<reference evidence="2 3" key="1">
    <citation type="journal article" date="2018" name="PLoS ONE">
        <title>The draft genome of Kipferlia bialata reveals reductive genome evolution in fornicate parasites.</title>
        <authorList>
            <person name="Tanifuji G."/>
            <person name="Takabayashi S."/>
            <person name="Kume K."/>
            <person name="Takagi M."/>
            <person name="Nakayama T."/>
            <person name="Kamikawa R."/>
            <person name="Inagaki Y."/>
            <person name="Hashimoto T."/>
        </authorList>
    </citation>
    <scope>NUCLEOTIDE SEQUENCE [LARGE SCALE GENOMIC DNA]</scope>
    <source>
        <strain evidence="2">NY0173</strain>
    </source>
</reference>
<dbReference type="SUPFAM" id="SSF52047">
    <property type="entry name" value="RNI-like"/>
    <property type="match status" value="1"/>
</dbReference>
<sequence>ARALAQALPSLTSLTTLLLYSTDIGPDGASALAQALPSLTSLTVVWMWIYVYLG</sequence>
<dbReference type="InterPro" id="IPR032675">
    <property type="entry name" value="LRR_dom_sf"/>
</dbReference>
<keyword evidence="1" id="KW-1133">Transmembrane helix</keyword>
<name>A0A391P9E9_9EUKA</name>
<dbReference type="EMBL" id="BDIP01006809">
    <property type="protein sequence ID" value="GCA64292.1"/>
    <property type="molecule type" value="Genomic_DNA"/>
</dbReference>
<evidence type="ECO:0000313" key="2">
    <source>
        <dbReference type="EMBL" id="GCA64292.1"/>
    </source>
</evidence>
<keyword evidence="1" id="KW-0812">Transmembrane</keyword>
<gene>
    <name evidence="2" type="ORF">KIPB_013855</name>
</gene>
<dbReference type="Proteomes" id="UP000265618">
    <property type="component" value="Unassembled WGS sequence"/>
</dbReference>
<accession>A0A391P9E9</accession>
<evidence type="ECO:0000256" key="1">
    <source>
        <dbReference type="SAM" id="Phobius"/>
    </source>
</evidence>
<keyword evidence="1" id="KW-0472">Membrane</keyword>
<keyword evidence="3" id="KW-1185">Reference proteome</keyword>
<protein>
    <submittedName>
        <fullName evidence="2">Uncharacterized protein</fullName>
    </submittedName>
</protein>
<dbReference type="AlphaFoldDB" id="A0A391P9E9"/>